<dbReference type="GO" id="GO:0016853">
    <property type="term" value="F:isomerase activity"/>
    <property type="evidence" value="ECO:0007669"/>
    <property type="project" value="UniProtKB-KW"/>
</dbReference>
<dbReference type="SUPFAM" id="SSF54427">
    <property type="entry name" value="NTF2-like"/>
    <property type="match status" value="1"/>
</dbReference>
<dbReference type="InterPro" id="IPR032710">
    <property type="entry name" value="NTF2-like_dom_sf"/>
</dbReference>
<reference evidence="3 4" key="2">
    <citation type="journal article" date="2016" name="Genome Announc.">
        <title>Permanent Draft Genome Sequences for Two Variants of Frankia sp. Strain CpI1, the First Frankia Strain Isolated from Root Nodules of Comptonia peregrina.</title>
        <authorList>
            <person name="Oshone R."/>
            <person name="Hurst S.G.IV."/>
            <person name="Abebe-Akele F."/>
            <person name="Simpson S."/>
            <person name="Morris K."/>
            <person name="Thomas W.K."/>
            <person name="Tisa L.S."/>
        </authorList>
    </citation>
    <scope>NUCLEOTIDE SEQUENCE [LARGE SCALE GENOMIC DNA]</scope>
    <source>
        <strain evidence="4">CpI1-S</strain>
    </source>
</reference>
<gene>
    <name evidence="3" type="ORF">FF36_04460</name>
</gene>
<dbReference type="AlphaFoldDB" id="A0A0D8BBC0"/>
<dbReference type="Proteomes" id="UP000032545">
    <property type="component" value="Unassembled WGS sequence"/>
</dbReference>
<dbReference type="EMBL" id="JYFN01000041">
    <property type="protein sequence ID" value="KJE21229.1"/>
    <property type="molecule type" value="Genomic_DNA"/>
</dbReference>
<feature type="domain" description="SnoaL-like" evidence="2">
    <location>
        <begin position="59"/>
        <end position="168"/>
    </location>
</feature>
<name>A0A0D8BBC0_9ACTN</name>
<dbReference type="InterPro" id="IPR037401">
    <property type="entry name" value="SnoaL-like"/>
</dbReference>
<dbReference type="PATRIC" id="fig|1502723.3.peg.4392"/>
<feature type="compositionally biased region" description="Gly residues" evidence="1">
    <location>
        <begin position="1"/>
        <end position="11"/>
    </location>
</feature>
<evidence type="ECO:0000313" key="4">
    <source>
        <dbReference type="Proteomes" id="UP000032545"/>
    </source>
</evidence>
<keyword evidence="3" id="KW-0413">Isomerase</keyword>
<organism evidence="3 4">
    <name type="scientific">Frankia torreyi</name>
    <dbReference type="NCBI Taxonomy" id="1856"/>
    <lineage>
        <taxon>Bacteria</taxon>
        <taxon>Bacillati</taxon>
        <taxon>Actinomycetota</taxon>
        <taxon>Actinomycetes</taxon>
        <taxon>Frankiales</taxon>
        <taxon>Frankiaceae</taxon>
        <taxon>Frankia</taxon>
    </lineage>
</organism>
<protein>
    <submittedName>
        <fullName evidence="3">Ketosteroid isomerase-like protein</fullName>
    </submittedName>
</protein>
<evidence type="ECO:0000256" key="1">
    <source>
        <dbReference type="SAM" id="MobiDB-lite"/>
    </source>
</evidence>
<comment type="caution">
    <text evidence="3">The sequence shown here is derived from an EMBL/GenBank/DDBJ whole genome shotgun (WGS) entry which is preliminary data.</text>
</comment>
<reference evidence="4" key="1">
    <citation type="submission" date="2015-02" db="EMBL/GenBank/DDBJ databases">
        <title>Draft Genome of Frankia sp. CpI1-S.</title>
        <authorList>
            <person name="Oshone R.T."/>
            <person name="Ngom M."/>
            <person name="Ghodhbane-Gtari F."/>
            <person name="Gtari M."/>
            <person name="Morris K."/>
            <person name="Thomas K."/>
            <person name="Sen A."/>
            <person name="Tisa L.S."/>
        </authorList>
    </citation>
    <scope>NUCLEOTIDE SEQUENCE [LARGE SCALE GENOMIC DNA]</scope>
    <source>
        <strain evidence="4">CpI1-S</strain>
    </source>
</reference>
<accession>A0A0D8BBC0</accession>
<dbReference type="Gene3D" id="3.10.450.50">
    <property type="match status" value="1"/>
</dbReference>
<evidence type="ECO:0000313" key="3">
    <source>
        <dbReference type="EMBL" id="KJE21229.1"/>
    </source>
</evidence>
<feature type="region of interest" description="Disordered" evidence="1">
    <location>
        <begin position="1"/>
        <end position="57"/>
    </location>
</feature>
<evidence type="ECO:0000259" key="2">
    <source>
        <dbReference type="Pfam" id="PF12680"/>
    </source>
</evidence>
<sequence>MRIVGGGGYGSSGPARRNPLPPDTSPDTWRAALQEPTQRADPTSEEGSPPMGTRQEAPVRELLRLFDEGDFVGNMDRLLAQFAEDATYQMSVPGREALRGRELIAKELARQAGDYTDCVCEILTVVSDDRHVVTERIDHVTMLHDGTRVSNPLLAIFEVNDDGRIVAWREYWDALSLSHRMGVDPGTMLGLMGLETA</sequence>
<proteinExistence type="predicted"/>
<dbReference type="Pfam" id="PF12680">
    <property type="entry name" value="SnoaL_2"/>
    <property type="match status" value="1"/>
</dbReference>
<keyword evidence="4" id="KW-1185">Reference proteome</keyword>